<dbReference type="KEGG" id="manq:L1994_11150"/>
<evidence type="ECO:0000256" key="4">
    <source>
        <dbReference type="ARBA" id="ARBA00022692"/>
    </source>
</evidence>
<reference evidence="10" key="1">
    <citation type="submission" date="2022-01" db="EMBL/GenBank/DDBJ databases">
        <title>Complete genome of Methanomicrobium antiquum DSM 21220.</title>
        <authorList>
            <person name="Chen S.-C."/>
            <person name="You Y.-T."/>
            <person name="Zhou Y.-Z."/>
            <person name="Lai M.-C."/>
        </authorList>
    </citation>
    <scope>NUCLEOTIDE SEQUENCE</scope>
    <source>
        <strain evidence="10">DSM 21220</strain>
    </source>
</reference>
<feature type="active site" description="Acyl-thioester intermediate" evidence="8">
    <location>
        <position position="157"/>
    </location>
</feature>
<evidence type="ECO:0000256" key="2">
    <source>
        <dbReference type="ARBA" id="ARBA00022475"/>
    </source>
</evidence>
<keyword evidence="4 9" id="KW-0812">Transmembrane</keyword>
<evidence type="ECO:0000256" key="6">
    <source>
        <dbReference type="ARBA" id="ARBA00022989"/>
    </source>
</evidence>
<feature type="transmembrane region" description="Helical" evidence="9">
    <location>
        <begin position="63"/>
        <end position="83"/>
    </location>
</feature>
<keyword evidence="3" id="KW-0645">Protease</keyword>
<dbReference type="PIRSF" id="PIRSF025737">
    <property type="entry name" value="Cyco1"/>
    <property type="match status" value="1"/>
</dbReference>
<dbReference type="EC" id="3.4.22.-" evidence="10"/>
<dbReference type="NCBIfam" id="TIGR04125">
    <property type="entry name" value="exosort_PGF_TRM"/>
    <property type="match status" value="1"/>
</dbReference>
<keyword evidence="7 9" id="KW-0472">Membrane</keyword>
<dbReference type="RefSeq" id="WP_278099519.1">
    <property type="nucleotide sequence ID" value="NZ_CP091092.1"/>
</dbReference>
<organism evidence="10 11">
    <name type="scientific">Methanomicrobium antiquum</name>
    <dbReference type="NCBI Taxonomy" id="487686"/>
    <lineage>
        <taxon>Archaea</taxon>
        <taxon>Methanobacteriati</taxon>
        <taxon>Methanobacteriota</taxon>
        <taxon>Stenosarchaea group</taxon>
        <taxon>Methanomicrobia</taxon>
        <taxon>Methanomicrobiales</taxon>
        <taxon>Methanomicrobiaceae</taxon>
        <taxon>Methanomicrobium</taxon>
    </lineage>
</organism>
<dbReference type="EMBL" id="CP091092">
    <property type="protein sequence ID" value="WFN36682.1"/>
    <property type="molecule type" value="Genomic_DNA"/>
</dbReference>
<dbReference type="InterPro" id="IPR026392">
    <property type="entry name" value="Exo/Archaeosortase_dom"/>
</dbReference>
<keyword evidence="2" id="KW-1003">Cell membrane</keyword>
<gene>
    <name evidence="10" type="primary">artA</name>
    <name evidence="10" type="ORF">L1994_11150</name>
</gene>
<dbReference type="Proteomes" id="UP001218895">
    <property type="component" value="Chromosome"/>
</dbReference>
<keyword evidence="5 10" id="KW-0378">Hydrolase</keyword>
<feature type="transmembrane region" description="Helical" evidence="9">
    <location>
        <begin position="185"/>
        <end position="206"/>
    </location>
</feature>
<feature type="transmembrane region" description="Helical" evidence="9">
    <location>
        <begin position="12"/>
        <end position="31"/>
    </location>
</feature>
<sequence>MLNKKRIISDILIAETLAALSFGGFTLFLINSRYKKYFGAFGWICLLAMVFSNFPEYLHYNNFAYPIIAVIALPFLYTTVKLLLQENNIVHLATRGASVAFLIYAPFAYIEPLENFLISVNIYSIQIILDAIGFSYTFSEWNMFMHDIFRVEIVLGCTGIKAIALMTGILAAVPSKTKEKILSAVVIIATVFIMNLIRNVFVILAYTQQWFPYFPEIASNGQYGYESFFWSHNIISEFGLSLLTIIFLAIVLIKINPQLKDIIRDLIYIYRKELGIKVKSDEKSS</sequence>
<feature type="transmembrane region" description="Helical" evidence="9">
    <location>
        <begin position="116"/>
        <end position="136"/>
    </location>
</feature>
<evidence type="ECO:0000256" key="1">
    <source>
        <dbReference type="ARBA" id="ARBA00004651"/>
    </source>
</evidence>
<evidence type="ECO:0000256" key="9">
    <source>
        <dbReference type="SAM" id="Phobius"/>
    </source>
</evidence>
<evidence type="ECO:0000256" key="3">
    <source>
        <dbReference type="ARBA" id="ARBA00022670"/>
    </source>
</evidence>
<evidence type="ECO:0000313" key="10">
    <source>
        <dbReference type="EMBL" id="WFN36682.1"/>
    </source>
</evidence>
<dbReference type="InterPro" id="IPR014522">
    <property type="entry name" value="ArtA"/>
</dbReference>
<dbReference type="NCBIfam" id="TIGR04178">
    <property type="entry name" value="exo_archaeo"/>
    <property type="match status" value="1"/>
</dbReference>
<dbReference type="GO" id="GO:0008233">
    <property type="term" value="F:peptidase activity"/>
    <property type="evidence" value="ECO:0007669"/>
    <property type="project" value="UniProtKB-KW"/>
</dbReference>
<feature type="transmembrane region" description="Helical" evidence="9">
    <location>
        <begin position="37"/>
        <end position="54"/>
    </location>
</feature>
<dbReference type="GeneID" id="79950964"/>
<keyword evidence="6 9" id="KW-1133">Transmembrane helix</keyword>
<dbReference type="GO" id="GO:0006508">
    <property type="term" value="P:proteolysis"/>
    <property type="evidence" value="ECO:0007669"/>
    <property type="project" value="UniProtKB-KW"/>
</dbReference>
<dbReference type="Pfam" id="PF09721">
    <property type="entry name" value="Exosortase_EpsH"/>
    <property type="match status" value="1"/>
</dbReference>
<comment type="subcellular location">
    <subcellularLocation>
        <location evidence="1">Cell membrane</location>
        <topology evidence="1">Multi-pass membrane protein</topology>
    </subcellularLocation>
</comment>
<name>A0AAF0FNF2_9EURY</name>
<evidence type="ECO:0000256" key="8">
    <source>
        <dbReference type="PIRSR" id="PIRSR025737-1"/>
    </source>
</evidence>
<evidence type="ECO:0000256" key="7">
    <source>
        <dbReference type="ARBA" id="ARBA00023136"/>
    </source>
</evidence>
<dbReference type="GO" id="GO:0005886">
    <property type="term" value="C:plasma membrane"/>
    <property type="evidence" value="ECO:0007669"/>
    <property type="project" value="UniProtKB-SubCell"/>
</dbReference>
<evidence type="ECO:0000256" key="5">
    <source>
        <dbReference type="ARBA" id="ARBA00022801"/>
    </source>
</evidence>
<feature type="transmembrane region" description="Helical" evidence="9">
    <location>
        <begin position="148"/>
        <end position="173"/>
    </location>
</feature>
<protein>
    <submittedName>
        <fullName evidence="10">Archaeosortase A</fullName>
        <ecNumber evidence="10">3.4.22.-</ecNumber>
    </submittedName>
</protein>
<evidence type="ECO:0000313" key="11">
    <source>
        <dbReference type="Proteomes" id="UP001218895"/>
    </source>
</evidence>
<feature type="active site" description="Proton donor" evidence="8">
    <location>
        <position position="198"/>
    </location>
</feature>
<proteinExistence type="predicted"/>
<keyword evidence="11" id="KW-1185">Reference proteome</keyword>
<dbReference type="InterPro" id="IPR019127">
    <property type="entry name" value="Exosortase"/>
</dbReference>
<feature type="transmembrane region" description="Helical" evidence="9">
    <location>
        <begin position="234"/>
        <end position="255"/>
    </location>
</feature>
<accession>A0AAF0FNF2</accession>
<dbReference type="AlphaFoldDB" id="A0AAF0FNF2"/>